<keyword evidence="7" id="KW-1185">Reference proteome</keyword>
<evidence type="ECO:0000256" key="4">
    <source>
        <dbReference type="ARBA" id="ARBA00023136"/>
    </source>
</evidence>
<sequence length="128" mass="13590">MKSFALIMIAMLLGGGTPVAEAQKRDGAKAGLKGNPGQFFGPDAYPQDARRAGAEGRVVAILKVDATGTVVDCTLRQSSGNASLDTQTCAIAREKVRFTPATDRRGRPIPSDYPLAVKWQLEGLELSE</sequence>
<protein>
    <submittedName>
        <fullName evidence="6">Energy transducer TonB</fullName>
    </submittedName>
</protein>
<evidence type="ECO:0000313" key="6">
    <source>
        <dbReference type="EMBL" id="MFD1788944.1"/>
    </source>
</evidence>
<gene>
    <name evidence="6" type="ORF">ACFSC3_15370</name>
</gene>
<keyword evidence="4" id="KW-0472">Membrane</keyword>
<dbReference type="NCBIfam" id="TIGR01352">
    <property type="entry name" value="tonB_Cterm"/>
    <property type="match status" value="1"/>
</dbReference>
<reference evidence="7" key="1">
    <citation type="journal article" date="2019" name="Int. J. Syst. Evol. Microbiol.">
        <title>The Global Catalogue of Microorganisms (GCM) 10K type strain sequencing project: providing services to taxonomists for standard genome sequencing and annotation.</title>
        <authorList>
            <consortium name="The Broad Institute Genomics Platform"/>
            <consortium name="The Broad Institute Genome Sequencing Center for Infectious Disease"/>
            <person name="Wu L."/>
            <person name="Ma J."/>
        </authorList>
    </citation>
    <scope>NUCLEOTIDE SEQUENCE [LARGE SCALE GENOMIC DNA]</scope>
    <source>
        <strain evidence="7">Q85</strain>
    </source>
</reference>
<evidence type="ECO:0000256" key="2">
    <source>
        <dbReference type="ARBA" id="ARBA00022692"/>
    </source>
</evidence>
<evidence type="ECO:0000256" key="3">
    <source>
        <dbReference type="ARBA" id="ARBA00022989"/>
    </source>
</evidence>
<dbReference type="InterPro" id="IPR037682">
    <property type="entry name" value="TonB_C"/>
</dbReference>
<feature type="domain" description="TonB C-terminal" evidence="5">
    <location>
        <begin position="30"/>
        <end position="128"/>
    </location>
</feature>
<keyword evidence="2" id="KW-0812">Transmembrane</keyword>
<accession>A0ABW4NFV9</accession>
<dbReference type="Pfam" id="PF03544">
    <property type="entry name" value="TonB_C"/>
    <property type="match status" value="1"/>
</dbReference>
<evidence type="ECO:0000313" key="7">
    <source>
        <dbReference type="Proteomes" id="UP001597283"/>
    </source>
</evidence>
<dbReference type="InterPro" id="IPR006260">
    <property type="entry name" value="TonB/TolA_C"/>
</dbReference>
<proteinExistence type="predicted"/>
<dbReference type="RefSeq" id="WP_380941314.1">
    <property type="nucleotide sequence ID" value="NZ_JBHUFC010000006.1"/>
</dbReference>
<dbReference type="EMBL" id="JBHUFC010000006">
    <property type="protein sequence ID" value="MFD1788944.1"/>
    <property type="molecule type" value="Genomic_DNA"/>
</dbReference>
<dbReference type="PROSITE" id="PS52015">
    <property type="entry name" value="TONB_CTD"/>
    <property type="match status" value="1"/>
</dbReference>
<evidence type="ECO:0000259" key="5">
    <source>
        <dbReference type="PROSITE" id="PS52015"/>
    </source>
</evidence>
<dbReference type="SUPFAM" id="SSF74653">
    <property type="entry name" value="TolA/TonB C-terminal domain"/>
    <property type="match status" value="1"/>
</dbReference>
<dbReference type="Gene3D" id="3.30.1150.10">
    <property type="match status" value="1"/>
</dbReference>
<comment type="subcellular location">
    <subcellularLocation>
        <location evidence="1">Membrane</location>
        <topology evidence="1">Single-pass membrane protein</topology>
    </subcellularLocation>
</comment>
<comment type="caution">
    <text evidence="6">The sequence shown here is derived from an EMBL/GenBank/DDBJ whole genome shotgun (WGS) entry which is preliminary data.</text>
</comment>
<dbReference type="Proteomes" id="UP001597283">
    <property type="component" value="Unassembled WGS sequence"/>
</dbReference>
<name>A0ABW4NFV9_9SPHN</name>
<organism evidence="6 7">
    <name type="scientific">Sphingomonas floccifaciens</name>
    <dbReference type="NCBI Taxonomy" id="1844115"/>
    <lineage>
        <taxon>Bacteria</taxon>
        <taxon>Pseudomonadati</taxon>
        <taxon>Pseudomonadota</taxon>
        <taxon>Alphaproteobacteria</taxon>
        <taxon>Sphingomonadales</taxon>
        <taxon>Sphingomonadaceae</taxon>
        <taxon>Sphingomonas</taxon>
    </lineage>
</organism>
<evidence type="ECO:0000256" key="1">
    <source>
        <dbReference type="ARBA" id="ARBA00004167"/>
    </source>
</evidence>
<keyword evidence="3" id="KW-1133">Transmembrane helix</keyword>